<evidence type="ECO:0000259" key="1">
    <source>
        <dbReference type="Pfam" id="PF10551"/>
    </source>
</evidence>
<dbReference type="InterPro" id="IPR018289">
    <property type="entry name" value="MULE_transposase_dom"/>
</dbReference>
<dbReference type="OrthoDB" id="8047332at2759"/>
<dbReference type="PANTHER" id="PTHR47160">
    <property type="entry name" value="PUTATIVE-RELATED"/>
    <property type="match status" value="1"/>
</dbReference>
<gene>
    <name evidence="2" type="ORF">PVAND_017699</name>
</gene>
<accession>A0A9J6B8H6</accession>
<keyword evidence="3" id="KW-1185">Reference proteome</keyword>
<dbReference type="Pfam" id="PF10551">
    <property type="entry name" value="MULE"/>
    <property type="match status" value="1"/>
</dbReference>
<dbReference type="Proteomes" id="UP001107558">
    <property type="component" value="Unassembled WGS sequence"/>
</dbReference>
<dbReference type="EMBL" id="JADBJN010000046">
    <property type="protein sequence ID" value="KAG5666169.1"/>
    <property type="molecule type" value="Genomic_DNA"/>
</dbReference>
<dbReference type="AlphaFoldDB" id="A0A9J6B8H6"/>
<reference evidence="2" key="1">
    <citation type="submission" date="2021-03" db="EMBL/GenBank/DDBJ databases">
        <title>Chromosome level genome of the anhydrobiotic midge Polypedilum vanderplanki.</title>
        <authorList>
            <person name="Yoshida Y."/>
            <person name="Kikawada T."/>
            <person name="Gusev O."/>
        </authorList>
    </citation>
    <scope>NUCLEOTIDE SEQUENCE</scope>
    <source>
        <strain evidence="2">NIAS01</strain>
        <tissue evidence="2">Whole body or cell culture</tissue>
    </source>
</reference>
<sequence>MKNFFKISLGKAKSRVFYELEGSFYKTYATRGKIQYLSCTVKKCQCKARIVDGEIFQRTNFEKHTHERQELRFEYEIAFEKLKNMVLEENRPIRQIYNSVVRKLSARASVKLAWTRVRRHLQRLRHDQMPACSDLETLVNLLETDDAVFNKFGKVHELDFYHGSIGNNFMIFANLELVGELSHEVDFYCDGTFNVTPFRTHQLFIIMAELFHKPRPIVYILMTGRTSQAYDAVFSHVRDAILSFDGKKRVPRSAIADFESGIKKSLKNVWPEISILGCNFHYCQALRRKAMSLQGLSTKINNKYKKHGFILKMYMRLSFLPIDRLEAGHEALKKYIHSNPGGTDRIFRR</sequence>
<organism evidence="2 3">
    <name type="scientific">Polypedilum vanderplanki</name>
    <name type="common">Sleeping chironomid midge</name>
    <dbReference type="NCBI Taxonomy" id="319348"/>
    <lineage>
        <taxon>Eukaryota</taxon>
        <taxon>Metazoa</taxon>
        <taxon>Ecdysozoa</taxon>
        <taxon>Arthropoda</taxon>
        <taxon>Hexapoda</taxon>
        <taxon>Insecta</taxon>
        <taxon>Pterygota</taxon>
        <taxon>Neoptera</taxon>
        <taxon>Endopterygota</taxon>
        <taxon>Diptera</taxon>
        <taxon>Nematocera</taxon>
        <taxon>Chironomoidea</taxon>
        <taxon>Chironomidae</taxon>
        <taxon>Chironominae</taxon>
        <taxon>Polypedilum</taxon>
        <taxon>Polypedilum</taxon>
    </lineage>
</organism>
<protein>
    <recommendedName>
        <fullName evidence="1">MULE transposase domain-containing protein</fullName>
    </recommendedName>
</protein>
<proteinExistence type="predicted"/>
<feature type="domain" description="MULE transposase" evidence="1">
    <location>
        <begin position="189"/>
        <end position="284"/>
    </location>
</feature>
<comment type="caution">
    <text evidence="2">The sequence shown here is derived from an EMBL/GenBank/DDBJ whole genome shotgun (WGS) entry which is preliminary data.</text>
</comment>
<evidence type="ECO:0000313" key="2">
    <source>
        <dbReference type="EMBL" id="KAG5666169.1"/>
    </source>
</evidence>
<name>A0A9J6B8H6_POLVA</name>
<dbReference type="PANTHER" id="PTHR47160:SF8">
    <property type="entry name" value="MULE TRANSPOSASE DOMAIN-CONTAINING PROTEIN"/>
    <property type="match status" value="1"/>
</dbReference>
<evidence type="ECO:0000313" key="3">
    <source>
        <dbReference type="Proteomes" id="UP001107558"/>
    </source>
</evidence>